<dbReference type="PANTHER" id="PTHR30329:SF21">
    <property type="entry name" value="LIPOPROTEIN YIAD-RELATED"/>
    <property type="match status" value="1"/>
</dbReference>
<dbReference type="SUPFAM" id="SSF103088">
    <property type="entry name" value="OmpA-like"/>
    <property type="match status" value="1"/>
</dbReference>
<protein>
    <submittedName>
        <fullName evidence="7">OmpA family protein</fullName>
    </submittedName>
</protein>
<evidence type="ECO:0000256" key="4">
    <source>
        <dbReference type="PROSITE-ProRule" id="PRU00473"/>
    </source>
</evidence>
<evidence type="ECO:0000256" key="2">
    <source>
        <dbReference type="ARBA" id="ARBA00023136"/>
    </source>
</evidence>
<dbReference type="Proteomes" id="UP000237423">
    <property type="component" value="Unassembled WGS sequence"/>
</dbReference>
<dbReference type="PRINTS" id="PR01021">
    <property type="entry name" value="OMPADOMAIN"/>
</dbReference>
<dbReference type="EMBL" id="PGFZ01000009">
    <property type="protein sequence ID" value="POZ50643.1"/>
    <property type="molecule type" value="Genomic_DNA"/>
</dbReference>
<evidence type="ECO:0000259" key="6">
    <source>
        <dbReference type="PROSITE" id="PS51123"/>
    </source>
</evidence>
<dbReference type="PANTHER" id="PTHR30329">
    <property type="entry name" value="STATOR ELEMENT OF FLAGELLAR MOTOR COMPLEX"/>
    <property type="match status" value="1"/>
</dbReference>
<name>A0A2S5CIK3_9GAMM</name>
<keyword evidence="3" id="KW-0998">Cell outer membrane</keyword>
<dbReference type="AlphaFoldDB" id="A0A2S5CIK3"/>
<keyword evidence="2 4" id="KW-0472">Membrane</keyword>
<comment type="caution">
    <text evidence="7">The sequence shown here is derived from an EMBL/GenBank/DDBJ whole genome shotgun (WGS) entry which is preliminary data.</text>
</comment>
<feature type="signal peptide" evidence="5">
    <location>
        <begin position="1"/>
        <end position="25"/>
    </location>
</feature>
<dbReference type="Pfam" id="PF00691">
    <property type="entry name" value="OmpA"/>
    <property type="match status" value="1"/>
</dbReference>
<dbReference type="PROSITE" id="PS51257">
    <property type="entry name" value="PROKAR_LIPOPROTEIN"/>
    <property type="match status" value="1"/>
</dbReference>
<evidence type="ECO:0000256" key="3">
    <source>
        <dbReference type="ARBA" id="ARBA00023237"/>
    </source>
</evidence>
<evidence type="ECO:0000313" key="7">
    <source>
        <dbReference type="EMBL" id="POZ50643.1"/>
    </source>
</evidence>
<dbReference type="CDD" id="cd07185">
    <property type="entry name" value="OmpA_C-like"/>
    <property type="match status" value="1"/>
</dbReference>
<dbReference type="GO" id="GO:0009279">
    <property type="term" value="C:cell outer membrane"/>
    <property type="evidence" value="ECO:0007669"/>
    <property type="project" value="UniProtKB-SubCell"/>
</dbReference>
<dbReference type="RefSeq" id="WP_170065161.1">
    <property type="nucleotide sequence ID" value="NZ_PGFZ01000009.1"/>
</dbReference>
<dbReference type="Gene3D" id="3.30.1330.60">
    <property type="entry name" value="OmpA-like domain"/>
    <property type="match status" value="1"/>
</dbReference>
<accession>A0A2S5CIK3</accession>
<evidence type="ECO:0000313" key="8">
    <source>
        <dbReference type="Proteomes" id="UP000237423"/>
    </source>
</evidence>
<dbReference type="InterPro" id="IPR006665">
    <property type="entry name" value="OmpA-like"/>
</dbReference>
<gene>
    <name evidence="7" type="ORF">AADEFJLK_03538</name>
</gene>
<keyword evidence="5" id="KW-0732">Signal</keyword>
<evidence type="ECO:0000256" key="5">
    <source>
        <dbReference type="SAM" id="SignalP"/>
    </source>
</evidence>
<proteinExistence type="predicted"/>
<feature type="chain" id="PRO_5015721947" evidence="5">
    <location>
        <begin position="26"/>
        <end position="213"/>
    </location>
</feature>
<evidence type="ECO:0000256" key="1">
    <source>
        <dbReference type="ARBA" id="ARBA00004442"/>
    </source>
</evidence>
<dbReference type="InterPro" id="IPR006664">
    <property type="entry name" value="OMP_bac"/>
</dbReference>
<comment type="subcellular location">
    <subcellularLocation>
        <location evidence="1">Cell outer membrane</location>
    </subcellularLocation>
</comment>
<dbReference type="InterPro" id="IPR036737">
    <property type="entry name" value="OmpA-like_sf"/>
</dbReference>
<reference evidence="7 8" key="1">
    <citation type="submission" date="2017-11" db="EMBL/GenBank/DDBJ databases">
        <title>Draft Genome Sequence of Methylobacter psychrotolerans Sph1T, an Obligate Methanotroph from Low-Temperature Environments.</title>
        <authorList>
            <person name="Oshkin I.Y."/>
            <person name="Miroshnikov K."/>
            <person name="Belova S.E."/>
            <person name="Korzhenkov A."/>
            <person name="Toshchakov S.V."/>
            <person name="Dedysh S.N."/>
        </authorList>
    </citation>
    <scope>NUCLEOTIDE SEQUENCE [LARGE SCALE GENOMIC DNA]</scope>
    <source>
        <strain evidence="7 8">Sph1</strain>
    </source>
</reference>
<sequence length="213" mass="23660">MNNLNKKLITLIVTLKQVSAFLMMAGCTNHFLKTDDDCHFVIETTYSQPVVCNLDYALIMGFQNQAVIEPSFQHALTLPSRLQPTSVNVTTRPVQSSEQENVNVNTVYFAFDSITLSDPETEKLNRFISQNAPRGILHIKITGHTDSYGSTPYNQRLSMQRAEAVKQYLINKGVKASLISTLAFGEQAPAAVNSTESGRALNRRSDVYPVTSK</sequence>
<feature type="domain" description="OmpA-like" evidence="6">
    <location>
        <begin position="96"/>
        <end position="213"/>
    </location>
</feature>
<organism evidence="7 8">
    <name type="scientific">Methylovulum psychrotolerans</name>
    <dbReference type="NCBI Taxonomy" id="1704499"/>
    <lineage>
        <taxon>Bacteria</taxon>
        <taxon>Pseudomonadati</taxon>
        <taxon>Pseudomonadota</taxon>
        <taxon>Gammaproteobacteria</taxon>
        <taxon>Methylococcales</taxon>
        <taxon>Methylococcaceae</taxon>
        <taxon>Methylovulum</taxon>
    </lineage>
</organism>
<dbReference type="InterPro" id="IPR050330">
    <property type="entry name" value="Bact_OuterMem_StrucFunc"/>
</dbReference>
<dbReference type="PROSITE" id="PS51123">
    <property type="entry name" value="OMPA_2"/>
    <property type="match status" value="1"/>
</dbReference>